<feature type="transmembrane region" description="Helical" evidence="5">
    <location>
        <begin position="135"/>
        <end position="164"/>
    </location>
</feature>
<reference evidence="6" key="1">
    <citation type="submission" date="2022-07" db="EMBL/GenBank/DDBJ databases">
        <authorList>
            <person name="Kouya T."/>
            <person name="Ishiyama Y."/>
        </authorList>
    </citation>
    <scope>NUCLEOTIDE SEQUENCE</scope>
    <source>
        <strain evidence="6">WR16-4</strain>
    </source>
</reference>
<comment type="subcellular location">
    <subcellularLocation>
        <location evidence="5">Cell membrane</location>
        <topology evidence="5">Multi-pass membrane protein</topology>
    </subcellularLocation>
    <subcellularLocation>
        <location evidence="1">Membrane</location>
        <topology evidence="1">Multi-pass membrane protein</topology>
    </subcellularLocation>
</comment>
<feature type="transmembrane region" description="Helical" evidence="5">
    <location>
        <begin position="203"/>
        <end position="222"/>
    </location>
</feature>
<protein>
    <recommendedName>
        <fullName evidence="5">Probable membrane transporter protein</fullName>
    </recommendedName>
</protein>
<organism evidence="6 7">
    <name type="scientific">Philodulcilactobacillus myokoensis</name>
    <dbReference type="NCBI Taxonomy" id="2929573"/>
    <lineage>
        <taxon>Bacteria</taxon>
        <taxon>Bacillati</taxon>
        <taxon>Bacillota</taxon>
        <taxon>Bacilli</taxon>
        <taxon>Lactobacillales</taxon>
        <taxon>Lactobacillaceae</taxon>
        <taxon>Philodulcilactobacillus</taxon>
    </lineage>
</organism>
<keyword evidence="3 5" id="KW-1133">Transmembrane helix</keyword>
<comment type="similarity">
    <text evidence="5">Belongs to the 4-toluene sulfonate uptake permease (TSUP) (TC 2.A.102) family.</text>
</comment>
<comment type="caution">
    <text evidence="6">The sequence shown here is derived from an EMBL/GenBank/DDBJ whole genome shotgun (WGS) entry which is preliminary data.</text>
</comment>
<keyword evidence="4 5" id="KW-0472">Membrane</keyword>
<proteinExistence type="inferred from homology"/>
<keyword evidence="2 5" id="KW-0812">Transmembrane</keyword>
<dbReference type="PANTHER" id="PTHR43483">
    <property type="entry name" value="MEMBRANE TRANSPORTER PROTEIN HI_0806-RELATED"/>
    <property type="match status" value="1"/>
</dbReference>
<dbReference type="PANTHER" id="PTHR43483:SF3">
    <property type="entry name" value="MEMBRANE TRANSPORTER PROTEIN HI_0806-RELATED"/>
    <property type="match status" value="1"/>
</dbReference>
<evidence type="ECO:0000256" key="1">
    <source>
        <dbReference type="ARBA" id="ARBA00004141"/>
    </source>
</evidence>
<dbReference type="GO" id="GO:0005886">
    <property type="term" value="C:plasma membrane"/>
    <property type="evidence" value="ECO:0007669"/>
    <property type="project" value="UniProtKB-SubCell"/>
</dbReference>
<dbReference type="Pfam" id="PF01925">
    <property type="entry name" value="TauE"/>
    <property type="match status" value="1"/>
</dbReference>
<gene>
    <name evidence="6" type="primary">tauE1_1</name>
    <name evidence="6" type="ORF">WR164_03200</name>
</gene>
<evidence type="ECO:0000313" key="7">
    <source>
        <dbReference type="Proteomes" id="UP001144204"/>
    </source>
</evidence>
<evidence type="ECO:0000256" key="2">
    <source>
        <dbReference type="ARBA" id="ARBA00022692"/>
    </source>
</evidence>
<keyword evidence="7" id="KW-1185">Reference proteome</keyword>
<sequence length="252" mass="27291">MSNLIFLIVGIVAGILGTVVGVASLASYPALLMAGIPPVYADVTNLTSQIGIGIGSFFSSLRELKHHGKETFIYFVLMFFGGWIGSSIVAVESNASFSKIVPFFILVSAILILLPKKRRQIGMKLGAKRDRLIQFGLYIFVLLLGIYCGYFGAASGVLFIAVFSHFSEDSFPVYNAIRNVAIPGASVISIIVFLQHFSVDWKVMVPLAIGMLIGGYIGPIIVRHINEKVLKVFIGLCAIALSVGLFIKAYHI</sequence>
<feature type="transmembrane region" description="Helical" evidence="5">
    <location>
        <begin position="97"/>
        <end position="114"/>
    </location>
</feature>
<dbReference type="RefSeq" id="WP_286135805.1">
    <property type="nucleotide sequence ID" value="NZ_BRPL01000002.1"/>
</dbReference>
<reference evidence="6" key="2">
    <citation type="journal article" date="2023" name="PLoS ONE">
        <title>Philodulcilactobacillus myokoensis gen. nov., sp. nov., a fructophilic, acidophilic, and agar-phobic lactic acid bacterium isolated from fermented vegetable extracts.</title>
        <authorList>
            <person name="Kouya T."/>
            <person name="Ishiyama Y."/>
            <person name="Ohashi S."/>
            <person name="Kumakubo R."/>
            <person name="Yamazaki T."/>
            <person name="Otaki T."/>
        </authorList>
    </citation>
    <scope>NUCLEOTIDE SEQUENCE</scope>
    <source>
        <strain evidence="6">WR16-4</strain>
    </source>
</reference>
<evidence type="ECO:0000256" key="5">
    <source>
        <dbReference type="RuleBase" id="RU363041"/>
    </source>
</evidence>
<dbReference type="InterPro" id="IPR002781">
    <property type="entry name" value="TM_pro_TauE-like"/>
</dbReference>
<evidence type="ECO:0000313" key="6">
    <source>
        <dbReference type="EMBL" id="GLB46341.1"/>
    </source>
</evidence>
<keyword evidence="5" id="KW-1003">Cell membrane</keyword>
<name>A0A9W6ERC7_9LACO</name>
<evidence type="ECO:0000256" key="3">
    <source>
        <dbReference type="ARBA" id="ARBA00022989"/>
    </source>
</evidence>
<feature type="transmembrane region" description="Helical" evidence="5">
    <location>
        <begin position="228"/>
        <end position="247"/>
    </location>
</feature>
<evidence type="ECO:0000256" key="4">
    <source>
        <dbReference type="ARBA" id="ARBA00023136"/>
    </source>
</evidence>
<dbReference type="EMBL" id="BRPL01000002">
    <property type="protein sequence ID" value="GLB46341.1"/>
    <property type="molecule type" value="Genomic_DNA"/>
</dbReference>
<dbReference type="Proteomes" id="UP001144204">
    <property type="component" value="Unassembled WGS sequence"/>
</dbReference>
<accession>A0A9W6ERC7</accession>
<dbReference type="AlphaFoldDB" id="A0A9W6ERC7"/>
<feature type="transmembrane region" description="Helical" evidence="5">
    <location>
        <begin position="73"/>
        <end position="91"/>
    </location>
</feature>